<accession>V6TED8</accession>
<sequence>VRNRTVRSRRRPWQPLVLLGATSPMPPMDCHFRSPSQQRLVPPGAPLKLASYLIALRLVCQLLPEQVLHASRRRPRLAVSRSFTS</sequence>
<feature type="non-terminal residue" evidence="1">
    <location>
        <position position="1"/>
    </location>
</feature>
<protein>
    <submittedName>
        <fullName evidence="1">Uncharacterized protein</fullName>
    </submittedName>
</protein>
<reference evidence="2" key="1">
    <citation type="submission" date="2012-02" db="EMBL/GenBank/DDBJ databases">
        <title>Genome sequencing of Giardia lamblia Genotypes A2 and B isolates (DH and GS) and comparative analysis with the genomes of Genotypes A1 and E (WB and Pig).</title>
        <authorList>
            <person name="Adam R."/>
            <person name="Dahlstrom E."/>
            <person name="Martens C."/>
            <person name="Bruno D."/>
            <person name="Barbian K."/>
            <person name="Porcella S.F."/>
            <person name="Nash T."/>
        </authorList>
    </citation>
    <scope>NUCLEOTIDE SEQUENCE</scope>
    <source>
        <strain evidence="2">DH</strain>
    </source>
</reference>
<dbReference type="Proteomes" id="UP000018320">
    <property type="component" value="Unassembled WGS sequence"/>
</dbReference>
<organism evidence="1 2">
    <name type="scientific">Giardia intestinalis</name>
    <name type="common">Giardia lamblia</name>
    <dbReference type="NCBI Taxonomy" id="5741"/>
    <lineage>
        <taxon>Eukaryota</taxon>
        <taxon>Metamonada</taxon>
        <taxon>Diplomonadida</taxon>
        <taxon>Hexamitidae</taxon>
        <taxon>Giardiinae</taxon>
        <taxon>Giardia</taxon>
    </lineage>
</organism>
<dbReference type="AlphaFoldDB" id="V6TED8"/>
<dbReference type="EMBL" id="AHGT01000093">
    <property type="protein sequence ID" value="ESU35230.1"/>
    <property type="molecule type" value="Genomic_DNA"/>
</dbReference>
<proteinExistence type="predicted"/>
<evidence type="ECO:0000313" key="1">
    <source>
        <dbReference type="EMBL" id="ESU35230.1"/>
    </source>
</evidence>
<dbReference type="VEuPathDB" id="GiardiaDB:DHA2_150533"/>
<reference evidence="1 2" key="2">
    <citation type="journal article" date="2013" name="Genome Biol. Evol.">
        <title>Genome sequencing of Giardia lamblia genotypes A2 and B isolates (DH and GS) and comparative analysis with the genomes of genotypes A1 and E (WB and Pig).</title>
        <authorList>
            <person name="Adam R.D."/>
            <person name="Dahlstrom E.W."/>
            <person name="Martens C.A."/>
            <person name="Bruno D.P."/>
            <person name="Barbian K.D."/>
            <person name="Ricklefs S.M."/>
            <person name="Hernandez M.M."/>
            <person name="Narla N.P."/>
            <person name="Patel R.B."/>
            <person name="Porcella S.F."/>
            <person name="Nash T.E."/>
        </authorList>
    </citation>
    <scope>NUCLEOTIDE SEQUENCE [LARGE SCALE GENOMIC DNA]</scope>
    <source>
        <strain evidence="1 2">DH</strain>
    </source>
</reference>
<comment type="caution">
    <text evidence="1">The sequence shown here is derived from an EMBL/GenBank/DDBJ whole genome shotgun (WGS) entry which is preliminary data.</text>
</comment>
<evidence type="ECO:0000313" key="2">
    <source>
        <dbReference type="Proteomes" id="UP000018320"/>
    </source>
</evidence>
<name>V6TED8_GIAIN</name>
<gene>
    <name evidence="1" type="ORF">DHA2_150533</name>
</gene>